<evidence type="ECO:0000313" key="1">
    <source>
        <dbReference type="EMBL" id="CEQ41092.1"/>
    </source>
</evidence>
<dbReference type="SUPFAM" id="SSF52096">
    <property type="entry name" value="ClpP/crotonase"/>
    <property type="match status" value="1"/>
</dbReference>
<proteinExistence type="predicted"/>
<dbReference type="OrthoDB" id="1696280at2759"/>
<dbReference type="GO" id="GO:0006635">
    <property type="term" value="P:fatty acid beta-oxidation"/>
    <property type="evidence" value="ECO:0007669"/>
    <property type="project" value="TreeGrafter"/>
</dbReference>
<dbReference type="CDD" id="cd06558">
    <property type="entry name" value="crotonase-like"/>
    <property type="match status" value="1"/>
</dbReference>
<dbReference type="InterPro" id="IPR029045">
    <property type="entry name" value="ClpP/crotonase-like_dom_sf"/>
</dbReference>
<dbReference type="PANTHER" id="PTHR11941:SF75">
    <property type="entry name" value="ENOYL-COA HYDRATASE_ISOMERASE FAMILY PROTEIN"/>
    <property type="match status" value="1"/>
</dbReference>
<dbReference type="AlphaFoldDB" id="A0A0D6EM67"/>
<reference evidence="2" key="1">
    <citation type="submission" date="2015-02" db="EMBL/GenBank/DDBJ databases">
        <authorList>
            <person name="Gon?alves P."/>
        </authorList>
    </citation>
    <scope>NUCLEOTIDE SEQUENCE [LARGE SCALE GENOMIC DNA]</scope>
</reference>
<dbReference type="PANTHER" id="PTHR11941">
    <property type="entry name" value="ENOYL-COA HYDRATASE-RELATED"/>
    <property type="match status" value="1"/>
</dbReference>
<dbReference type="Proteomes" id="UP000243876">
    <property type="component" value="Unassembled WGS sequence"/>
</dbReference>
<dbReference type="Gene3D" id="3.90.226.10">
    <property type="entry name" value="2-enoyl-CoA Hydratase, Chain A, domain 1"/>
    <property type="match status" value="1"/>
</dbReference>
<protein>
    <submittedName>
        <fullName evidence="1">SPOSA6832_02769-mRNA-1:cds</fullName>
    </submittedName>
</protein>
<dbReference type="GO" id="GO:0005777">
    <property type="term" value="C:peroxisome"/>
    <property type="evidence" value="ECO:0007669"/>
    <property type="project" value="TreeGrafter"/>
</dbReference>
<dbReference type="EMBL" id="CENE01000011">
    <property type="protein sequence ID" value="CEQ41092.1"/>
    <property type="molecule type" value="Genomic_DNA"/>
</dbReference>
<dbReference type="InterPro" id="IPR001753">
    <property type="entry name" value="Enoyl-CoA_hydra/iso"/>
</dbReference>
<feature type="non-terminal residue" evidence="1">
    <location>
        <position position="1"/>
    </location>
</feature>
<organism evidence="1 2">
    <name type="scientific">Sporidiobolus salmonicolor</name>
    <name type="common">Yeast-like fungus</name>
    <name type="synonym">Sporobolomyces salmonicolor</name>
    <dbReference type="NCBI Taxonomy" id="5005"/>
    <lineage>
        <taxon>Eukaryota</taxon>
        <taxon>Fungi</taxon>
        <taxon>Dikarya</taxon>
        <taxon>Basidiomycota</taxon>
        <taxon>Pucciniomycotina</taxon>
        <taxon>Microbotryomycetes</taxon>
        <taxon>Sporidiobolales</taxon>
        <taxon>Sporidiobolaceae</taxon>
        <taxon>Sporobolomyces</taxon>
    </lineage>
</organism>
<accession>A0A0D6EM67</accession>
<keyword evidence="2" id="KW-1185">Reference proteome</keyword>
<evidence type="ECO:0000313" key="2">
    <source>
        <dbReference type="Proteomes" id="UP000243876"/>
    </source>
</evidence>
<name>A0A0D6EM67_SPOSA</name>
<dbReference type="GO" id="GO:0004165">
    <property type="term" value="F:delta(3)-delta(2)-enoyl-CoA isomerase activity"/>
    <property type="evidence" value="ECO:0007669"/>
    <property type="project" value="TreeGrafter"/>
</dbReference>
<gene>
    <name evidence="1" type="primary">SPOSA6832_02769</name>
</gene>
<dbReference type="Pfam" id="PF00378">
    <property type="entry name" value="ECH_1"/>
    <property type="match status" value="1"/>
</dbReference>
<sequence>MQTIAAINGHCFAGGLCLALACDWRVLRSDRAWLSMNELLFGAPLPAGMASLLSLRLPTSVLSKVMLTAHRYVATDAIQDGLVDEVVEVKKGEDGSEATVRRAEEVARERAGFAESGVLHLMKRTLYASTLAQLAIDEPPNLFESVEGEREARVRQLVAAEVTAKL</sequence>